<accession>A0ABW2L929</accession>
<comment type="caution">
    <text evidence="1">The sequence shown here is derived from an EMBL/GenBank/DDBJ whole genome shotgun (WGS) entry which is preliminary data.</text>
</comment>
<proteinExistence type="predicted"/>
<keyword evidence="2" id="KW-1185">Reference proteome</keyword>
<dbReference type="Proteomes" id="UP001596472">
    <property type="component" value="Unassembled WGS sequence"/>
</dbReference>
<evidence type="ECO:0000313" key="2">
    <source>
        <dbReference type="Proteomes" id="UP001596472"/>
    </source>
</evidence>
<protein>
    <submittedName>
        <fullName evidence="1">Uncharacterized protein</fullName>
    </submittedName>
</protein>
<dbReference type="RefSeq" id="WP_379712857.1">
    <property type="nucleotide sequence ID" value="NZ_JBHTBS010000006.1"/>
</dbReference>
<name>A0ABW2L929_9BACT</name>
<evidence type="ECO:0000313" key="1">
    <source>
        <dbReference type="EMBL" id="MFC7338006.1"/>
    </source>
</evidence>
<gene>
    <name evidence="1" type="ORF">ACFQY0_12510</name>
</gene>
<sequence>MKVPLFVTCSAAFLVAWLGVTFFREVPRDAYPQLGKGSLPVSAKTEKKELLIEPEEPKEVVAAAE</sequence>
<dbReference type="EMBL" id="JBHTBS010000006">
    <property type="protein sequence ID" value="MFC7338006.1"/>
    <property type="molecule type" value="Genomic_DNA"/>
</dbReference>
<organism evidence="1 2">
    <name type="scientific">Haloferula chungangensis</name>
    <dbReference type="NCBI Taxonomy" id="1048331"/>
    <lineage>
        <taxon>Bacteria</taxon>
        <taxon>Pseudomonadati</taxon>
        <taxon>Verrucomicrobiota</taxon>
        <taxon>Verrucomicrobiia</taxon>
        <taxon>Verrucomicrobiales</taxon>
        <taxon>Verrucomicrobiaceae</taxon>
        <taxon>Haloferula</taxon>
    </lineage>
</organism>
<reference evidence="2" key="1">
    <citation type="journal article" date="2019" name="Int. J. Syst. Evol. Microbiol.">
        <title>The Global Catalogue of Microorganisms (GCM) 10K type strain sequencing project: providing services to taxonomists for standard genome sequencing and annotation.</title>
        <authorList>
            <consortium name="The Broad Institute Genomics Platform"/>
            <consortium name="The Broad Institute Genome Sequencing Center for Infectious Disease"/>
            <person name="Wu L."/>
            <person name="Ma J."/>
        </authorList>
    </citation>
    <scope>NUCLEOTIDE SEQUENCE [LARGE SCALE GENOMIC DNA]</scope>
    <source>
        <strain evidence="2">CGMCC 4.1467</strain>
    </source>
</reference>